<dbReference type="GO" id="GO:0005886">
    <property type="term" value="C:plasma membrane"/>
    <property type="evidence" value="ECO:0007669"/>
    <property type="project" value="TreeGrafter"/>
</dbReference>
<feature type="transmembrane region" description="Helical" evidence="4">
    <location>
        <begin position="43"/>
        <end position="66"/>
    </location>
</feature>
<evidence type="ECO:0000259" key="5">
    <source>
        <dbReference type="PROSITE" id="PS50850"/>
    </source>
</evidence>
<proteinExistence type="predicted"/>
<feature type="transmembrane region" description="Helical" evidence="4">
    <location>
        <begin position="264"/>
        <end position="282"/>
    </location>
</feature>
<feature type="transmembrane region" description="Helical" evidence="4">
    <location>
        <begin position="7"/>
        <end position="31"/>
    </location>
</feature>
<dbReference type="InterPro" id="IPR036259">
    <property type="entry name" value="MFS_trans_sf"/>
</dbReference>
<dbReference type="GO" id="GO:0022857">
    <property type="term" value="F:transmembrane transporter activity"/>
    <property type="evidence" value="ECO:0007669"/>
    <property type="project" value="InterPro"/>
</dbReference>
<organism evidence="6 7">
    <name type="scientific">Serratia odorifera</name>
    <dbReference type="NCBI Taxonomy" id="618"/>
    <lineage>
        <taxon>Bacteria</taxon>
        <taxon>Pseudomonadati</taxon>
        <taxon>Pseudomonadota</taxon>
        <taxon>Gammaproteobacteria</taxon>
        <taxon>Enterobacterales</taxon>
        <taxon>Yersiniaceae</taxon>
        <taxon>Serratia</taxon>
    </lineage>
</organism>
<protein>
    <submittedName>
        <fullName evidence="6">Uncharacterized MFS-type transporter ycaD</fullName>
    </submittedName>
</protein>
<evidence type="ECO:0000313" key="7">
    <source>
        <dbReference type="Proteomes" id="UP000281391"/>
    </source>
</evidence>
<dbReference type="Pfam" id="PF07690">
    <property type="entry name" value="MFS_1"/>
    <property type="match status" value="1"/>
</dbReference>
<accession>A0A447KLM3</accession>
<dbReference type="PROSITE" id="PS50850">
    <property type="entry name" value="MFS"/>
    <property type="match status" value="1"/>
</dbReference>
<feature type="transmembrane region" description="Helical" evidence="4">
    <location>
        <begin position="203"/>
        <end position="225"/>
    </location>
</feature>
<evidence type="ECO:0000256" key="2">
    <source>
        <dbReference type="ARBA" id="ARBA00022989"/>
    </source>
</evidence>
<keyword evidence="3 4" id="KW-0472">Membrane</keyword>
<dbReference type="Proteomes" id="UP000281391">
    <property type="component" value="Chromosome"/>
</dbReference>
<dbReference type="InterPro" id="IPR011701">
    <property type="entry name" value="MFS"/>
</dbReference>
<feature type="transmembrane region" description="Helical" evidence="4">
    <location>
        <begin position="237"/>
        <end position="257"/>
    </location>
</feature>
<evidence type="ECO:0000313" key="6">
    <source>
        <dbReference type="EMBL" id="VDZ52345.1"/>
    </source>
</evidence>
<dbReference type="PANTHER" id="PTHR23521:SF3">
    <property type="entry name" value="MFS TRANSPORTER"/>
    <property type="match status" value="1"/>
</dbReference>
<feature type="transmembrane region" description="Helical" evidence="4">
    <location>
        <begin position="354"/>
        <end position="371"/>
    </location>
</feature>
<dbReference type="KEGG" id="sof:NCTC11214_00664"/>
<feature type="transmembrane region" description="Helical" evidence="4">
    <location>
        <begin position="96"/>
        <end position="118"/>
    </location>
</feature>
<dbReference type="InterPro" id="IPR020846">
    <property type="entry name" value="MFS_dom"/>
</dbReference>
<evidence type="ECO:0000256" key="4">
    <source>
        <dbReference type="SAM" id="Phobius"/>
    </source>
</evidence>
<name>A0A447KLM3_SEROD</name>
<dbReference type="CDD" id="cd17477">
    <property type="entry name" value="MFS_YcaD_like"/>
    <property type="match status" value="1"/>
</dbReference>
<feature type="transmembrane region" description="Helical" evidence="4">
    <location>
        <begin position="130"/>
        <end position="150"/>
    </location>
</feature>
<evidence type="ECO:0000256" key="1">
    <source>
        <dbReference type="ARBA" id="ARBA00022692"/>
    </source>
</evidence>
<keyword evidence="1 4" id="KW-0812">Transmembrane</keyword>
<evidence type="ECO:0000256" key="3">
    <source>
        <dbReference type="ARBA" id="ARBA00023136"/>
    </source>
</evidence>
<dbReference type="PANTHER" id="PTHR23521">
    <property type="entry name" value="TRANSPORTER MFS SUPERFAMILY"/>
    <property type="match status" value="1"/>
</dbReference>
<sequence length="410" mass="43794">MKKTLGVFFPLYTTTLLMLLGSGLLTTYVSLRLTSINVTGGTIGAIIAANYIGLVIGGKVGHFLIARVGHIRAYVSCAGIITAAVLGHGLTEYIPVWVVLRLIIGLCMMCQYMVLESWLNDQAESSQRGVVFGVYMVATYLGMSLGQVVLMLQSGLGITTLLLIALCFALCLVPIALTTRTNARHMSPAPLELRYFIGAIPKVLATTLVIGMVVGSFYGLAPVYASQQALSTQQTGLFMALAIFAGLVAQFPLSWLSDRYNRTLLMRVNAILLTVAALPLALLPHIDFHLLLAVGFIVSMLQFTLYPLAVALANDLIEPERRVSLAACLLMAFGVGASVGPLAVGVLIQPLGGNILYVFFALCGVLIVGFSRTVKEDESQFVDDAPLPHIAMPDSLVSSPAFTGAEPDLR</sequence>
<feature type="transmembrane region" description="Helical" evidence="4">
    <location>
        <begin position="156"/>
        <end position="177"/>
    </location>
</feature>
<keyword evidence="2 4" id="KW-1133">Transmembrane helix</keyword>
<feature type="domain" description="Major facilitator superfamily (MFS) profile" evidence="5">
    <location>
        <begin position="7"/>
        <end position="379"/>
    </location>
</feature>
<feature type="transmembrane region" description="Helical" evidence="4">
    <location>
        <begin position="73"/>
        <end position="90"/>
    </location>
</feature>
<dbReference type="SUPFAM" id="SSF103473">
    <property type="entry name" value="MFS general substrate transporter"/>
    <property type="match status" value="1"/>
</dbReference>
<dbReference type="InterPro" id="IPR047200">
    <property type="entry name" value="MFS_YcaD-like"/>
</dbReference>
<gene>
    <name evidence="6" type="primary">ycaD_1</name>
    <name evidence="6" type="ORF">NCTC11214_00664</name>
</gene>
<dbReference type="EMBL" id="LR134117">
    <property type="protein sequence ID" value="VDZ52345.1"/>
    <property type="molecule type" value="Genomic_DNA"/>
</dbReference>
<feature type="transmembrane region" description="Helical" evidence="4">
    <location>
        <begin position="288"/>
        <end position="313"/>
    </location>
</feature>
<dbReference type="AlphaFoldDB" id="A0A447KLM3"/>
<feature type="transmembrane region" description="Helical" evidence="4">
    <location>
        <begin position="325"/>
        <end position="348"/>
    </location>
</feature>
<dbReference type="Gene3D" id="1.20.1250.20">
    <property type="entry name" value="MFS general substrate transporter like domains"/>
    <property type="match status" value="2"/>
</dbReference>
<reference evidence="6 7" key="1">
    <citation type="submission" date="2018-12" db="EMBL/GenBank/DDBJ databases">
        <authorList>
            <consortium name="Pathogen Informatics"/>
        </authorList>
    </citation>
    <scope>NUCLEOTIDE SEQUENCE [LARGE SCALE GENOMIC DNA]</scope>
    <source>
        <strain evidence="6 7">NCTC11214</strain>
    </source>
</reference>